<dbReference type="GO" id="GO:0005975">
    <property type="term" value="P:carbohydrate metabolic process"/>
    <property type="evidence" value="ECO:0007669"/>
    <property type="project" value="UniProtKB-ARBA"/>
</dbReference>
<organism evidence="2 3">
    <name type="scientific">Nonlabens agnitus</name>
    <dbReference type="NCBI Taxonomy" id="870484"/>
    <lineage>
        <taxon>Bacteria</taxon>
        <taxon>Pseudomonadati</taxon>
        <taxon>Bacteroidota</taxon>
        <taxon>Flavobacteriia</taxon>
        <taxon>Flavobacteriales</taxon>
        <taxon>Flavobacteriaceae</taxon>
        <taxon>Nonlabens</taxon>
    </lineage>
</organism>
<dbReference type="AlphaFoldDB" id="A0A2S9WT90"/>
<feature type="domain" description="Alginate lyase 2" evidence="1">
    <location>
        <begin position="46"/>
        <end position="301"/>
    </location>
</feature>
<evidence type="ECO:0000313" key="3">
    <source>
        <dbReference type="Proteomes" id="UP000239532"/>
    </source>
</evidence>
<reference evidence="2 3" key="1">
    <citation type="submission" date="2016-11" db="EMBL/GenBank/DDBJ databases">
        <title>Trade-off between light-utilization and light-protection in marine flavobacteria.</title>
        <authorList>
            <person name="Kumagai Y."/>
        </authorList>
    </citation>
    <scope>NUCLEOTIDE SEQUENCE [LARGE SCALE GENOMIC DNA]</scope>
    <source>
        <strain evidence="2 3">JCM 17109</strain>
    </source>
</reference>
<evidence type="ECO:0000259" key="1">
    <source>
        <dbReference type="Pfam" id="PF08787"/>
    </source>
</evidence>
<dbReference type="OrthoDB" id="1408636at2"/>
<dbReference type="PROSITE" id="PS51257">
    <property type="entry name" value="PROKAR_LIPOPROTEIN"/>
    <property type="match status" value="1"/>
</dbReference>
<dbReference type="InterPro" id="IPR013320">
    <property type="entry name" value="ConA-like_dom_sf"/>
</dbReference>
<dbReference type="Gene3D" id="2.60.120.200">
    <property type="match status" value="1"/>
</dbReference>
<gene>
    <name evidence="2" type="ORF">BST86_06110</name>
</gene>
<dbReference type="EMBL" id="MQUC01000003">
    <property type="protein sequence ID" value="PRP66703.1"/>
    <property type="molecule type" value="Genomic_DNA"/>
</dbReference>
<dbReference type="InterPro" id="IPR014895">
    <property type="entry name" value="Alginate_lyase_2"/>
</dbReference>
<comment type="caution">
    <text evidence="2">The sequence shown here is derived from an EMBL/GenBank/DDBJ whole genome shotgun (WGS) entry which is preliminary data.</text>
</comment>
<dbReference type="GO" id="GO:0004553">
    <property type="term" value="F:hydrolase activity, hydrolyzing O-glycosyl compounds"/>
    <property type="evidence" value="ECO:0007669"/>
    <property type="project" value="UniProtKB-ARBA"/>
</dbReference>
<keyword evidence="3" id="KW-1185">Reference proteome</keyword>
<name>A0A2S9WT90_9FLAO</name>
<accession>A0A2S9WT90</accession>
<dbReference type="Pfam" id="PF08787">
    <property type="entry name" value="Alginate_lyase2"/>
    <property type="match status" value="1"/>
</dbReference>
<dbReference type="RefSeq" id="WP_105982500.1">
    <property type="nucleotide sequence ID" value="NZ_MQUC01000003.1"/>
</dbReference>
<proteinExistence type="predicted"/>
<evidence type="ECO:0000313" key="2">
    <source>
        <dbReference type="EMBL" id="PRP66703.1"/>
    </source>
</evidence>
<protein>
    <recommendedName>
        <fullName evidence="1">Alginate lyase 2 domain-containing protein</fullName>
    </recommendedName>
</protein>
<dbReference type="SUPFAM" id="SSF49899">
    <property type="entry name" value="Concanavalin A-like lectins/glucanases"/>
    <property type="match status" value="1"/>
</dbReference>
<sequence>MKAQSIILTLSMACAIVSCSTEEVAEPDRIQLVDPRDPAGPDAVNIDFSSWKVTLPVDKNNDNKPDEYMPSQLKDGKYRNLAALEDFMYDDDDNQGIIFHTYYGGSTTANSSFPRTELRELINPSNSRENWNLASGGVLKIRTQVIDVSNNTYTGSLDKDRFIMAQIHGIINPADVQRLGLSSDAAPPLLKMQWRDGEMYAYKKTLKDDNTTGDDLYSKSDDIWGDISFNFGTVGYDPFDIEIRASAARIDVTVNGVSHTFQDVSLDKWKFDSYFKAGVYLQSTDPAAFATVKIHSLEVTH</sequence>
<dbReference type="Proteomes" id="UP000239532">
    <property type="component" value="Unassembled WGS sequence"/>
</dbReference>